<evidence type="ECO:0000313" key="1">
    <source>
        <dbReference type="EMBL" id="PTQ50171.1"/>
    </source>
</evidence>
<sequence length="119" mass="13712">MVDRHRGRNEVDDQRGLEDSCCEPSTLRTVLFSSVFETKIIADFTHFFFQRGEVRSAERGRTNSVFSHQQYPFHMNGIRSSPCFTKIWTDDTLAETSITSVYPPHHELQVYILPGDTAN</sequence>
<reference evidence="2" key="1">
    <citation type="journal article" date="2017" name="Cell">
        <title>Insights into land plant evolution garnered from the Marchantia polymorpha genome.</title>
        <authorList>
            <person name="Bowman J.L."/>
            <person name="Kohchi T."/>
            <person name="Yamato K.T."/>
            <person name="Jenkins J."/>
            <person name="Shu S."/>
            <person name="Ishizaki K."/>
            <person name="Yamaoka S."/>
            <person name="Nishihama R."/>
            <person name="Nakamura Y."/>
            <person name="Berger F."/>
            <person name="Adam C."/>
            <person name="Aki S.S."/>
            <person name="Althoff F."/>
            <person name="Araki T."/>
            <person name="Arteaga-Vazquez M.A."/>
            <person name="Balasubrmanian S."/>
            <person name="Barry K."/>
            <person name="Bauer D."/>
            <person name="Boehm C.R."/>
            <person name="Briginshaw L."/>
            <person name="Caballero-Perez J."/>
            <person name="Catarino B."/>
            <person name="Chen F."/>
            <person name="Chiyoda S."/>
            <person name="Chovatia M."/>
            <person name="Davies K.M."/>
            <person name="Delmans M."/>
            <person name="Demura T."/>
            <person name="Dierschke T."/>
            <person name="Dolan L."/>
            <person name="Dorantes-Acosta A.E."/>
            <person name="Eklund D.M."/>
            <person name="Florent S.N."/>
            <person name="Flores-Sandoval E."/>
            <person name="Fujiyama A."/>
            <person name="Fukuzawa H."/>
            <person name="Galik B."/>
            <person name="Grimanelli D."/>
            <person name="Grimwood J."/>
            <person name="Grossniklaus U."/>
            <person name="Hamada T."/>
            <person name="Haseloff J."/>
            <person name="Hetherington A.J."/>
            <person name="Higo A."/>
            <person name="Hirakawa Y."/>
            <person name="Hundley H.N."/>
            <person name="Ikeda Y."/>
            <person name="Inoue K."/>
            <person name="Inoue S.I."/>
            <person name="Ishida S."/>
            <person name="Jia Q."/>
            <person name="Kakita M."/>
            <person name="Kanazawa T."/>
            <person name="Kawai Y."/>
            <person name="Kawashima T."/>
            <person name="Kennedy M."/>
            <person name="Kinose K."/>
            <person name="Kinoshita T."/>
            <person name="Kohara Y."/>
            <person name="Koide E."/>
            <person name="Komatsu K."/>
            <person name="Kopischke S."/>
            <person name="Kubo M."/>
            <person name="Kyozuka J."/>
            <person name="Lagercrantz U."/>
            <person name="Lin S.S."/>
            <person name="Lindquist E."/>
            <person name="Lipzen A.M."/>
            <person name="Lu C.W."/>
            <person name="De Luna E."/>
            <person name="Martienssen R.A."/>
            <person name="Minamino N."/>
            <person name="Mizutani M."/>
            <person name="Mizutani M."/>
            <person name="Mochizuki N."/>
            <person name="Monte I."/>
            <person name="Mosher R."/>
            <person name="Nagasaki H."/>
            <person name="Nakagami H."/>
            <person name="Naramoto S."/>
            <person name="Nishitani K."/>
            <person name="Ohtani M."/>
            <person name="Okamoto T."/>
            <person name="Okumura M."/>
            <person name="Phillips J."/>
            <person name="Pollak B."/>
            <person name="Reinders A."/>
            <person name="Rovekamp M."/>
            <person name="Sano R."/>
            <person name="Sawa S."/>
            <person name="Schmid M.W."/>
            <person name="Shirakawa M."/>
            <person name="Solano R."/>
            <person name="Spunde A."/>
            <person name="Suetsugu N."/>
            <person name="Sugano S."/>
            <person name="Sugiyama A."/>
            <person name="Sun R."/>
            <person name="Suzuki Y."/>
            <person name="Takenaka M."/>
            <person name="Takezawa D."/>
            <person name="Tomogane H."/>
            <person name="Tsuzuki M."/>
            <person name="Ueda T."/>
            <person name="Umeda M."/>
            <person name="Ward J.M."/>
            <person name="Watanabe Y."/>
            <person name="Yazaki K."/>
            <person name="Yokoyama R."/>
            <person name="Yoshitake Y."/>
            <person name="Yotsui I."/>
            <person name="Zachgo S."/>
            <person name="Schmutz J."/>
        </authorList>
    </citation>
    <scope>NUCLEOTIDE SEQUENCE [LARGE SCALE GENOMIC DNA]</scope>
    <source>
        <strain evidence="2">Tak-1</strain>
    </source>
</reference>
<dbReference type="EMBL" id="KZ772673">
    <property type="protein sequence ID" value="PTQ50171.1"/>
    <property type="molecule type" value="Genomic_DNA"/>
</dbReference>
<proteinExistence type="predicted"/>
<dbReference type="AlphaFoldDB" id="A0A2R6XVN9"/>
<protein>
    <submittedName>
        <fullName evidence="1">Uncharacterized protein</fullName>
    </submittedName>
</protein>
<accession>A0A2R6XVN9</accession>
<gene>
    <name evidence="1" type="ORF">MARPO_0001s0202</name>
</gene>
<organism evidence="1 2">
    <name type="scientific">Marchantia polymorpha</name>
    <name type="common">Common liverwort</name>
    <name type="synonym">Marchantia aquatica</name>
    <dbReference type="NCBI Taxonomy" id="3197"/>
    <lineage>
        <taxon>Eukaryota</taxon>
        <taxon>Viridiplantae</taxon>
        <taxon>Streptophyta</taxon>
        <taxon>Embryophyta</taxon>
        <taxon>Marchantiophyta</taxon>
        <taxon>Marchantiopsida</taxon>
        <taxon>Marchantiidae</taxon>
        <taxon>Marchantiales</taxon>
        <taxon>Marchantiaceae</taxon>
        <taxon>Marchantia</taxon>
    </lineage>
</organism>
<name>A0A2R6XVN9_MARPO</name>
<dbReference type="Gramene" id="Mp1g18630.1">
    <property type="protein sequence ID" value="Mp1g18630.1.cds"/>
    <property type="gene ID" value="Mp1g18630"/>
</dbReference>
<evidence type="ECO:0000313" key="2">
    <source>
        <dbReference type="Proteomes" id="UP000244005"/>
    </source>
</evidence>
<dbReference type="Proteomes" id="UP000244005">
    <property type="component" value="Unassembled WGS sequence"/>
</dbReference>
<keyword evidence="2" id="KW-1185">Reference proteome</keyword>